<proteinExistence type="predicted"/>
<evidence type="ECO:0000313" key="1">
    <source>
        <dbReference type="EMBL" id="KAJ2975364.1"/>
    </source>
</evidence>
<gene>
    <name evidence="1" type="ORF">NUW58_g8376</name>
</gene>
<sequence length="106" mass="11484">MSETFARAFPAKPTPLLSYGLSYPAALLQHVDNTFHSKRVYVISSASLARNTLHLDDLKQQLGGRLAGVRVGMRSHSLWSEVLGIVADEGIHTAHGPETAYTVGII</sequence>
<evidence type="ECO:0000313" key="2">
    <source>
        <dbReference type="Proteomes" id="UP001143856"/>
    </source>
</evidence>
<dbReference type="Proteomes" id="UP001143856">
    <property type="component" value="Unassembled WGS sequence"/>
</dbReference>
<keyword evidence="2" id="KW-1185">Reference proteome</keyword>
<comment type="caution">
    <text evidence="1">The sequence shown here is derived from an EMBL/GenBank/DDBJ whole genome shotgun (WGS) entry which is preliminary data.</text>
</comment>
<accession>A0ACC1N8W3</accession>
<protein>
    <submittedName>
        <fullName evidence="1">Uncharacterized protein</fullName>
    </submittedName>
</protein>
<organism evidence="1 2">
    <name type="scientific">Xylaria curta</name>
    <dbReference type="NCBI Taxonomy" id="42375"/>
    <lineage>
        <taxon>Eukaryota</taxon>
        <taxon>Fungi</taxon>
        <taxon>Dikarya</taxon>
        <taxon>Ascomycota</taxon>
        <taxon>Pezizomycotina</taxon>
        <taxon>Sordariomycetes</taxon>
        <taxon>Xylariomycetidae</taxon>
        <taxon>Xylariales</taxon>
        <taxon>Xylariaceae</taxon>
        <taxon>Xylaria</taxon>
    </lineage>
</organism>
<dbReference type="EMBL" id="JAPDGR010002528">
    <property type="protein sequence ID" value="KAJ2975364.1"/>
    <property type="molecule type" value="Genomic_DNA"/>
</dbReference>
<name>A0ACC1N8W3_9PEZI</name>
<reference evidence="1" key="1">
    <citation type="submission" date="2022-10" db="EMBL/GenBank/DDBJ databases">
        <title>Genome Sequence of Xylaria curta.</title>
        <authorList>
            <person name="Buettner E."/>
        </authorList>
    </citation>
    <scope>NUCLEOTIDE SEQUENCE</scope>
    <source>
        <strain evidence="1">Babe10</strain>
    </source>
</reference>